<feature type="transmembrane region" description="Helical" evidence="1">
    <location>
        <begin position="129"/>
        <end position="148"/>
    </location>
</feature>
<dbReference type="KEGG" id="pprf:DPRO_0145"/>
<keyword evidence="1" id="KW-1133">Transmembrane helix</keyword>
<keyword evidence="1" id="KW-0812">Transmembrane</keyword>
<sequence length="332" mass="37618">MDPITHLSSGLMGALAARPYFPKSRYFIPLCLLASWIPDGDIFFGNGDPEFSLLHHRGITTSFFGGAILAFAMAWLIKRAMPTTSFGRSFVLSYFLICTHIWLDLITTYGTQILAPFSNHRFALDGAFIIDPLFTGIALLIIVGALIYKKSRSRIALLGMLWFFLYPLTNMGISAHLATKYAERLNQQGIPYEHVHVTPDALAPKYWKVVTTTGHMYMQDTIVLFGDKGNIQPERYRRADEGMLKTLGEQDSMFRTYAWFAKWPHMTQKTTPEGKEITFGDLRFQSTNPVLKRIFQDRQPPFTLTAYLDEDGVLTGWKFIKGASSIGETTER</sequence>
<dbReference type="Proteomes" id="UP000219215">
    <property type="component" value="Chromosome DPRO"/>
</dbReference>
<evidence type="ECO:0000313" key="3">
    <source>
        <dbReference type="Proteomes" id="UP000219215"/>
    </source>
</evidence>
<dbReference type="OrthoDB" id="9781927at2"/>
<dbReference type="PANTHER" id="PTHR40031">
    <property type="entry name" value="HYPOTHETICAL MEMBRANE SPANNING PROTEIN"/>
    <property type="match status" value="1"/>
</dbReference>
<dbReference type="PANTHER" id="PTHR40031:SF1">
    <property type="entry name" value="MEMBRANE-BOUND METAL-DEPENDENT HYDROLASE"/>
    <property type="match status" value="1"/>
</dbReference>
<organism evidence="2 3">
    <name type="scientific">Pseudodesulfovibrio profundus</name>
    <dbReference type="NCBI Taxonomy" id="57320"/>
    <lineage>
        <taxon>Bacteria</taxon>
        <taxon>Pseudomonadati</taxon>
        <taxon>Thermodesulfobacteriota</taxon>
        <taxon>Desulfovibrionia</taxon>
        <taxon>Desulfovibrionales</taxon>
        <taxon>Desulfovibrionaceae</taxon>
    </lineage>
</organism>
<dbReference type="Pfam" id="PF04307">
    <property type="entry name" value="YdjM"/>
    <property type="match status" value="1"/>
</dbReference>
<keyword evidence="2" id="KW-0378">Hydrolase</keyword>
<evidence type="ECO:0000256" key="1">
    <source>
        <dbReference type="SAM" id="Phobius"/>
    </source>
</evidence>
<feature type="transmembrane region" description="Helical" evidence="1">
    <location>
        <begin position="59"/>
        <end position="77"/>
    </location>
</feature>
<accession>A0A2C8F3Q0</accession>
<keyword evidence="3" id="KW-1185">Reference proteome</keyword>
<name>A0A2C8F3Q0_9BACT</name>
<gene>
    <name evidence="2" type="ORF">DPRO_0145</name>
</gene>
<dbReference type="InterPro" id="IPR007404">
    <property type="entry name" value="YdjM-like"/>
</dbReference>
<dbReference type="RefSeq" id="WP_097010340.1">
    <property type="nucleotide sequence ID" value="NZ_LT907975.1"/>
</dbReference>
<dbReference type="GO" id="GO:0016787">
    <property type="term" value="F:hydrolase activity"/>
    <property type="evidence" value="ECO:0007669"/>
    <property type="project" value="UniProtKB-KW"/>
</dbReference>
<protein>
    <submittedName>
        <fullName evidence="2">Membrane-bound metal-dependent hydrolase</fullName>
    </submittedName>
</protein>
<dbReference type="AlphaFoldDB" id="A0A2C8F3Q0"/>
<keyword evidence="1" id="KW-0472">Membrane</keyword>
<evidence type="ECO:0000313" key="2">
    <source>
        <dbReference type="EMBL" id="SOB57024.1"/>
    </source>
</evidence>
<dbReference type="EMBL" id="LT907975">
    <property type="protein sequence ID" value="SOB57024.1"/>
    <property type="molecule type" value="Genomic_DNA"/>
</dbReference>
<reference evidence="3" key="1">
    <citation type="submission" date="2017-09" db="EMBL/GenBank/DDBJ databases">
        <authorList>
            <person name="Regsiter A."/>
            <person name="William W."/>
        </authorList>
    </citation>
    <scope>NUCLEOTIDE SEQUENCE [LARGE SCALE GENOMIC DNA]</scope>
    <source>
        <strain evidence="3">500-1</strain>
    </source>
</reference>
<proteinExistence type="predicted"/>
<dbReference type="InterPro" id="IPR053170">
    <property type="entry name" value="Transcription_regulator"/>
</dbReference>
<feature type="transmembrane region" description="Helical" evidence="1">
    <location>
        <begin position="89"/>
        <end position="109"/>
    </location>
</feature>
<feature type="transmembrane region" description="Helical" evidence="1">
    <location>
        <begin position="155"/>
        <end position="178"/>
    </location>
</feature>